<keyword evidence="2" id="KW-1185">Reference proteome</keyword>
<proteinExistence type="predicted"/>
<protein>
    <submittedName>
        <fullName evidence="1">Uncharacterized protein</fullName>
    </submittedName>
</protein>
<evidence type="ECO:0000313" key="1">
    <source>
        <dbReference type="EMBL" id="MQS00201.1"/>
    </source>
</evidence>
<accession>A0A7X1STI3</accession>
<dbReference type="EMBL" id="WIPH01000071">
    <property type="protein sequence ID" value="MQS00201.1"/>
    <property type="molecule type" value="Genomic_DNA"/>
</dbReference>
<dbReference type="RefSeq" id="WP_153431954.1">
    <property type="nucleotide sequence ID" value="NZ_WIPH01000071.1"/>
</dbReference>
<gene>
    <name evidence="1" type="ORF">GFJ39_13660</name>
</gene>
<reference evidence="1 2" key="1">
    <citation type="submission" date="2019-10" db="EMBL/GenBank/DDBJ databases">
        <title>Gluconobacter aidae sp. nov., a novel species of acetic acid bacteria isolated in Thailand.</title>
        <authorList>
            <person name="Yukphan P."/>
            <person name="Charoenyingcharoen P."/>
            <person name="Malimas S."/>
            <person name="Muramatsu Y."/>
            <person name="Nakagawa Y."/>
            <person name="Tanasupawat S."/>
            <person name="Yamada Y."/>
        </authorList>
    </citation>
    <scope>NUCLEOTIDE SEQUENCE [LARGE SCALE GENOMIC DNA]</scope>
    <source>
        <strain evidence="1 2">AC10</strain>
    </source>
</reference>
<organism evidence="1 2">
    <name type="scientific">Gluconobacter aidae</name>
    <dbReference type="NCBI Taxonomy" id="2662454"/>
    <lineage>
        <taxon>Bacteria</taxon>
        <taxon>Pseudomonadati</taxon>
        <taxon>Pseudomonadota</taxon>
        <taxon>Alphaproteobacteria</taxon>
        <taxon>Acetobacterales</taxon>
        <taxon>Acetobacteraceae</taxon>
        <taxon>Gluconobacter</taxon>
    </lineage>
</organism>
<dbReference type="AlphaFoldDB" id="A0A7X1STI3"/>
<sequence length="330" mass="37260">MKTNKITIYFFALIFIFINKSYSNELTPEQSAAKTGASIPHNMFSENEPDVEKIGAVPYIIKKCSDIFSKNKNLRPYCIKAGLAENDRILGSLVSDMTGENQSIKETKKIKRNQKSIYDICNGYPQQSPTMNSFPDPYEVKGKCYFTEVNSPFQDIQWINNNTLLISTISQLNGNRTPVIFFDPNEHVKYGHNAIVIGTTPYRYTSTMGALVVAPTFRILKYEDSNIDIDGSGSLGEPRHAVKANLVYPQNEIESNTQGSVKLSCKMHEDNYGLWSTNECLPIDKNTNQDFINSSIEAAYHSTWDKNEIADIDRNGYKIITYNFSIDTGN</sequence>
<comment type="caution">
    <text evidence="1">The sequence shown here is derived from an EMBL/GenBank/DDBJ whole genome shotgun (WGS) entry which is preliminary data.</text>
</comment>
<evidence type="ECO:0000313" key="2">
    <source>
        <dbReference type="Proteomes" id="UP000432209"/>
    </source>
</evidence>
<name>A0A7X1STI3_9PROT</name>
<dbReference type="Proteomes" id="UP000432209">
    <property type="component" value="Unassembled WGS sequence"/>
</dbReference>